<proteinExistence type="predicted"/>
<feature type="signal peptide" evidence="2">
    <location>
        <begin position="1"/>
        <end position="26"/>
    </location>
</feature>
<dbReference type="AlphaFoldDB" id="A0A227KCD2"/>
<gene>
    <name evidence="3" type="ORF">ADH67_11615</name>
</gene>
<dbReference type="GeneID" id="78361274"/>
<organism evidence="3 4">
    <name type="scientific">Turicimonas muris</name>
    <dbReference type="NCBI Taxonomy" id="1796652"/>
    <lineage>
        <taxon>Bacteria</taxon>
        <taxon>Pseudomonadati</taxon>
        <taxon>Pseudomonadota</taxon>
        <taxon>Betaproteobacteria</taxon>
        <taxon>Burkholderiales</taxon>
        <taxon>Sutterellaceae</taxon>
        <taxon>Turicimonas</taxon>
    </lineage>
</organism>
<keyword evidence="4" id="KW-1185">Reference proteome</keyword>
<dbReference type="RefSeq" id="WP_066592418.1">
    <property type="nucleotide sequence ID" value="NZ_CAJTBZ010000045.1"/>
</dbReference>
<evidence type="ECO:0000256" key="2">
    <source>
        <dbReference type="SAM" id="SignalP"/>
    </source>
</evidence>
<dbReference type="Gene3D" id="1.25.40.10">
    <property type="entry name" value="Tetratricopeptide repeat domain"/>
    <property type="match status" value="1"/>
</dbReference>
<comment type="caution">
    <text evidence="3">The sequence shown here is derived from an EMBL/GenBank/DDBJ whole genome shotgun (WGS) entry which is preliminary data.</text>
</comment>
<feature type="compositionally biased region" description="Basic and acidic residues" evidence="1">
    <location>
        <begin position="78"/>
        <end position="100"/>
    </location>
</feature>
<feature type="region of interest" description="Disordered" evidence="1">
    <location>
        <begin position="46"/>
        <end position="100"/>
    </location>
</feature>
<dbReference type="InterPro" id="IPR011990">
    <property type="entry name" value="TPR-like_helical_dom_sf"/>
</dbReference>
<feature type="chain" id="PRO_5011290166" evidence="2">
    <location>
        <begin position="27"/>
        <end position="517"/>
    </location>
</feature>
<feature type="compositionally biased region" description="Basic and acidic residues" evidence="1">
    <location>
        <begin position="58"/>
        <end position="70"/>
    </location>
</feature>
<feature type="region of interest" description="Disordered" evidence="1">
    <location>
        <begin position="493"/>
        <end position="517"/>
    </location>
</feature>
<feature type="compositionally biased region" description="Low complexity" evidence="1">
    <location>
        <begin position="46"/>
        <end position="57"/>
    </location>
</feature>
<name>A0A227KCD2_9BURK</name>
<dbReference type="SMART" id="SM00671">
    <property type="entry name" value="SEL1"/>
    <property type="match status" value="6"/>
</dbReference>
<evidence type="ECO:0000313" key="3">
    <source>
        <dbReference type="EMBL" id="OXE44526.1"/>
    </source>
</evidence>
<dbReference type="SUPFAM" id="SSF81901">
    <property type="entry name" value="HCP-like"/>
    <property type="match status" value="2"/>
</dbReference>
<evidence type="ECO:0000256" key="1">
    <source>
        <dbReference type="SAM" id="MobiDB-lite"/>
    </source>
</evidence>
<keyword evidence="2" id="KW-0732">Signal</keyword>
<dbReference type="InterPro" id="IPR006597">
    <property type="entry name" value="Sel1-like"/>
</dbReference>
<dbReference type="PANTHER" id="PTHR11102">
    <property type="entry name" value="SEL-1-LIKE PROTEIN"/>
    <property type="match status" value="1"/>
</dbReference>
<dbReference type="Proteomes" id="UP000214610">
    <property type="component" value="Unassembled WGS sequence"/>
</dbReference>
<dbReference type="PANTHER" id="PTHR11102:SF160">
    <property type="entry name" value="ERAD-ASSOCIATED E3 UBIQUITIN-PROTEIN LIGASE COMPONENT HRD3"/>
    <property type="match status" value="1"/>
</dbReference>
<accession>A0A227KCD2</accession>
<evidence type="ECO:0000313" key="4">
    <source>
        <dbReference type="Proteomes" id="UP000214610"/>
    </source>
</evidence>
<sequence length="517" mass="57301">MTLSRLTRTALPLVLTVLNLSVAAQQADMTPASVLEDKIKENVVAAASDESSSSQVSLEKKASVESRSSAEENGSATERAETQEEKAHELTEADQTHDENVKSTLVQISEEEQKKINDLIRQAEVYLYGDGVPVNLQKAAELYNAAGDLGSPKAKLRLSTMYRQGQGVQKDLNHAFELVMEAANQDFAPAQSALSSYFRTGIGVNKDIEQANYWLEKAAENGHTRSKVLFSTILERDVSNPASLEKAKRFIEEVKSEASPQEIYSIGYSYANGFGLPKDLKKAMEWARLGADKGEVNSIYLLGDCYWREKNIAEASVWFEKAAEKGLRAAQLQTGRLYRDGAPGVEKNLGKAVKWLEIAYPSGDKNDVFSLVVMRTTGPKAVRNLAKGQEWLDRYIPEATVEELNEQGEKFWNGDGVRRNFNLGGALCLAALKKGDRTNLCGFAEKLGTKNWRKADFVTSYSLLNQCVIDHPENEQLKKAFDALQERMSAKQVEDAQELDPTDALNDYLAKNNPQLN</sequence>
<dbReference type="EMBL" id="NHMP01000010">
    <property type="protein sequence ID" value="OXE44526.1"/>
    <property type="molecule type" value="Genomic_DNA"/>
</dbReference>
<dbReference type="Pfam" id="PF08238">
    <property type="entry name" value="Sel1"/>
    <property type="match status" value="7"/>
</dbReference>
<dbReference type="InterPro" id="IPR050767">
    <property type="entry name" value="Sel1_AlgK"/>
</dbReference>
<protein>
    <submittedName>
        <fullName evidence="3">Sel1 repeat family protein</fullName>
    </submittedName>
</protein>
<reference evidence="4" key="1">
    <citation type="submission" date="2017-05" db="EMBL/GenBank/DDBJ databases">
        <title>Improved OligoMM genomes.</title>
        <authorList>
            <person name="Garzetti D."/>
        </authorList>
    </citation>
    <scope>NUCLEOTIDE SEQUENCE [LARGE SCALE GENOMIC DNA]</scope>
    <source>
        <strain evidence="4">YL45</strain>
    </source>
</reference>